<keyword evidence="2 5" id="KW-0812">Transmembrane</keyword>
<dbReference type="AlphaFoldDB" id="A0A1L3MSY5"/>
<feature type="transmembrane region" description="Helical" evidence="5">
    <location>
        <begin position="116"/>
        <end position="141"/>
    </location>
</feature>
<evidence type="ECO:0000313" key="7">
    <source>
        <dbReference type="EMBL" id="APH05449.1"/>
    </source>
</evidence>
<keyword evidence="4 5" id="KW-0472">Membrane</keyword>
<protein>
    <recommendedName>
        <fullName evidence="6">Yip1 domain-containing protein</fullName>
    </recommendedName>
</protein>
<evidence type="ECO:0000256" key="1">
    <source>
        <dbReference type="ARBA" id="ARBA00004141"/>
    </source>
</evidence>
<dbReference type="STRING" id="1547283.A9C19_12185"/>
<dbReference type="InterPro" id="IPR006977">
    <property type="entry name" value="Yip1_dom"/>
</dbReference>
<reference evidence="7 8" key="1">
    <citation type="journal article" date="2016" name="Sci. Rep.">
        <title>Complete genome sequence and transcriptomic analysis of a novel marine strain Bacillus weihaiensis reveals the mechanism of brown algae degradation.</title>
        <authorList>
            <person name="Zhu Y."/>
            <person name="Chen P."/>
            <person name="Bao Y."/>
            <person name="Men Y."/>
            <person name="Zeng Y."/>
            <person name="Yang J."/>
            <person name="Sun J."/>
            <person name="Sun Y."/>
        </authorList>
    </citation>
    <scope>NUCLEOTIDE SEQUENCE [LARGE SCALE GENOMIC DNA]</scope>
    <source>
        <strain evidence="7 8">Alg07</strain>
    </source>
</reference>
<evidence type="ECO:0000259" key="6">
    <source>
        <dbReference type="Pfam" id="PF04893"/>
    </source>
</evidence>
<gene>
    <name evidence="7" type="ORF">A9C19_12185</name>
</gene>
<keyword evidence="3 5" id="KW-1133">Transmembrane helix</keyword>
<evidence type="ECO:0000256" key="4">
    <source>
        <dbReference type="ARBA" id="ARBA00023136"/>
    </source>
</evidence>
<feature type="domain" description="Yip1" evidence="6">
    <location>
        <begin position="15"/>
        <end position="212"/>
    </location>
</feature>
<feature type="transmembrane region" description="Helical" evidence="5">
    <location>
        <begin position="75"/>
        <end position="104"/>
    </location>
</feature>
<sequence length="225" mass="24258">MEQDTIQTKRPTLVGMIFSPGEQIERVKERPVIWLPLIILTVLTTLVALYVTVNLDFTAISGMEKTPEQEQMVKVSGVVSAVLGGLVGTPISYLIFAAIFLGISKLAKSEVSFKQMFSLIIHVSFISLIGQVLNQVIIVAIGANPSIMITSLQSIIAAEGALGRILSVIEVFSIWYYILLALGLMKVANLSKLQAYIIVGIFFIIGLIIAAVTPPIAPLEGGGQF</sequence>
<dbReference type="GO" id="GO:0016020">
    <property type="term" value="C:membrane"/>
    <property type="evidence" value="ECO:0007669"/>
    <property type="project" value="UniProtKB-SubCell"/>
</dbReference>
<evidence type="ECO:0000313" key="8">
    <source>
        <dbReference type="Proteomes" id="UP000181936"/>
    </source>
</evidence>
<comment type="subcellular location">
    <subcellularLocation>
        <location evidence="1">Membrane</location>
        <topology evidence="1">Multi-pass membrane protein</topology>
    </subcellularLocation>
</comment>
<keyword evidence="8" id="KW-1185">Reference proteome</keyword>
<evidence type="ECO:0000256" key="3">
    <source>
        <dbReference type="ARBA" id="ARBA00022989"/>
    </source>
</evidence>
<dbReference type="EMBL" id="CP016020">
    <property type="protein sequence ID" value="APH05449.1"/>
    <property type="molecule type" value="Genomic_DNA"/>
</dbReference>
<name>A0A1L3MSY5_9BACI</name>
<evidence type="ECO:0000256" key="2">
    <source>
        <dbReference type="ARBA" id="ARBA00022692"/>
    </source>
</evidence>
<feature type="transmembrane region" description="Helical" evidence="5">
    <location>
        <begin position="161"/>
        <end position="184"/>
    </location>
</feature>
<dbReference type="KEGG" id="bwh:A9C19_12185"/>
<organism evidence="7 8">
    <name type="scientific">Bacillus weihaiensis</name>
    <dbReference type="NCBI Taxonomy" id="1547283"/>
    <lineage>
        <taxon>Bacteria</taxon>
        <taxon>Bacillati</taxon>
        <taxon>Bacillota</taxon>
        <taxon>Bacilli</taxon>
        <taxon>Bacillales</taxon>
        <taxon>Bacillaceae</taxon>
        <taxon>Bacillus</taxon>
    </lineage>
</organism>
<accession>A0A1L3MSY5</accession>
<dbReference type="RefSeq" id="WP_072580239.1">
    <property type="nucleotide sequence ID" value="NZ_CP016020.1"/>
</dbReference>
<dbReference type="OrthoDB" id="2940219at2"/>
<evidence type="ECO:0000256" key="5">
    <source>
        <dbReference type="SAM" id="Phobius"/>
    </source>
</evidence>
<feature type="transmembrane region" description="Helical" evidence="5">
    <location>
        <begin position="196"/>
        <end position="217"/>
    </location>
</feature>
<dbReference type="Pfam" id="PF04893">
    <property type="entry name" value="Yip1"/>
    <property type="match status" value="1"/>
</dbReference>
<dbReference type="Proteomes" id="UP000181936">
    <property type="component" value="Chromosome"/>
</dbReference>
<proteinExistence type="predicted"/>
<feature type="transmembrane region" description="Helical" evidence="5">
    <location>
        <begin position="32"/>
        <end position="55"/>
    </location>
</feature>